<proteinExistence type="predicted"/>
<dbReference type="AlphaFoldDB" id="A0A9Q0KE33"/>
<accession>A0A9Q0KE33</accession>
<protein>
    <submittedName>
        <fullName evidence="2">Uncharacterized protein</fullName>
    </submittedName>
</protein>
<dbReference type="EMBL" id="JAMYWD010000006">
    <property type="protein sequence ID" value="KAJ4968873.1"/>
    <property type="molecule type" value="Genomic_DNA"/>
</dbReference>
<comment type="caution">
    <text evidence="2">The sequence shown here is derived from an EMBL/GenBank/DDBJ whole genome shotgun (WGS) entry which is preliminary data.</text>
</comment>
<dbReference type="Proteomes" id="UP001141806">
    <property type="component" value="Unassembled WGS sequence"/>
</dbReference>
<keyword evidence="3" id="KW-1185">Reference proteome</keyword>
<sequence length="135" mass="15553">MEFILLLKVLLVLPEQQASLLPDLSELIGKGSLFVVVMLADKDTSYVSVSYTSLLYRQRFEKKKSLFVWLQHPTCILPALRWTERWCYSDILIFPDSVRGSTCHLHHLLLALCGCYCRFNDLLLLGMLVCRPIGY</sequence>
<evidence type="ECO:0000313" key="2">
    <source>
        <dbReference type="EMBL" id="KAJ4968873.1"/>
    </source>
</evidence>
<feature type="signal peptide" evidence="1">
    <location>
        <begin position="1"/>
        <end position="18"/>
    </location>
</feature>
<feature type="chain" id="PRO_5040251344" evidence="1">
    <location>
        <begin position="19"/>
        <end position="135"/>
    </location>
</feature>
<gene>
    <name evidence="2" type="ORF">NE237_015574</name>
</gene>
<name>A0A9Q0KE33_9MAGN</name>
<evidence type="ECO:0000256" key="1">
    <source>
        <dbReference type="SAM" id="SignalP"/>
    </source>
</evidence>
<organism evidence="2 3">
    <name type="scientific">Protea cynaroides</name>
    <dbReference type="NCBI Taxonomy" id="273540"/>
    <lineage>
        <taxon>Eukaryota</taxon>
        <taxon>Viridiplantae</taxon>
        <taxon>Streptophyta</taxon>
        <taxon>Embryophyta</taxon>
        <taxon>Tracheophyta</taxon>
        <taxon>Spermatophyta</taxon>
        <taxon>Magnoliopsida</taxon>
        <taxon>Proteales</taxon>
        <taxon>Proteaceae</taxon>
        <taxon>Protea</taxon>
    </lineage>
</organism>
<keyword evidence="1" id="KW-0732">Signal</keyword>
<reference evidence="2" key="1">
    <citation type="journal article" date="2023" name="Plant J.">
        <title>The genome of the king protea, Protea cynaroides.</title>
        <authorList>
            <person name="Chang J."/>
            <person name="Duong T.A."/>
            <person name="Schoeman C."/>
            <person name="Ma X."/>
            <person name="Roodt D."/>
            <person name="Barker N."/>
            <person name="Li Z."/>
            <person name="Van de Peer Y."/>
            <person name="Mizrachi E."/>
        </authorList>
    </citation>
    <scope>NUCLEOTIDE SEQUENCE</scope>
    <source>
        <tissue evidence="2">Young leaves</tissue>
    </source>
</reference>
<evidence type="ECO:0000313" key="3">
    <source>
        <dbReference type="Proteomes" id="UP001141806"/>
    </source>
</evidence>